<protein>
    <submittedName>
        <fullName evidence="1">Uncharacterized protein</fullName>
    </submittedName>
</protein>
<organism evidence="1">
    <name type="scientific">viral metagenome</name>
    <dbReference type="NCBI Taxonomy" id="1070528"/>
    <lineage>
        <taxon>unclassified sequences</taxon>
        <taxon>metagenomes</taxon>
        <taxon>organismal metagenomes</taxon>
    </lineage>
</organism>
<evidence type="ECO:0000313" key="1">
    <source>
        <dbReference type="EMBL" id="QJA90867.1"/>
    </source>
</evidence>
<reference evidence="1" key="1">
    <citation type="submission" date="2020-03" db="EMBL/GenBank/DDBJ databases">
        <title>The deep terrestrial virosphere.</title>
        <authorList>
            <person name="Holmfeldt K."/>
            <person name="Nilsson E."/>
            <person name="Simone D."/>
            <person name="Lopez-Fernandez M."/>
            <person name="Wu X."/>
            <person name="de Brujin I."/>
            <person name="Lundin D."/>
            <person name="Andersson A."/>
            <person name="Bertilsson S."/>
            <person name="Dopson M."/>
        </authorList>
    </citation>
    <scope>NUCLEOTIDE SEQUENCE</scope>
    <source>
        <strain evidence="1">MM415B03531</strain>
    </source>
</reference>
<dbReference type="AlphaFoldDB" id="A0A6M3L7C4"/>
<name>A0A6M3L7C4_9ZZZZ</name>
<sequence length="422" mass="46995">MRTLNADLLLAQVLGYPEGGYRPAVRCKLWSNDALTSYDYSYNPNLATNRLQYVRHIEEPQNDSGVIMLANYDKSLPADLKGYLVHLGWGLDTAAGIKNDETAGAVSPALWVVKQSDISGAPKGQTPQLYSILELRGVWQAVLNAQPIRLGAEPYYWSNVYMGTTNEYLEAGVDNIPELTNKTVYWCLKYIIETSLSTQTGLGFYLDDLGTQDDGLINSIIPFPSGEVSLIYPEELVPFGTYGTFINKLLKLTKCRLRTKASLTFEVIYPQEDDAVNEAYYDSASSGHPFYEVNHGRVGERSEGTPLPNHIQIWGGENEVTGLPLYEGHWFDSDHFDTAPTSYTSAAIQAAYTGDFMPVTFEGDEGNPTWDINITSNQQCEDRAESLGLQMKEQSKATRLLVPMDASVELYDRISIEDERGL</sequence>
<gene>
    <name evidence="1" type="ORF">MM415B03531_0002</name>
</gene>
<accession>A0A6M3L7C4</accession>
<dbReference type="EMBL" id="MT142944">
    <property type="protein sequence ID" value="QJA90867.1"/>
    <property type="molecule type" value="Genomic_DNA"/>
</dbReference>
<proteinExistence type="predicted"/>